<comment type="caution">
    <text evidence="12">The sequence shown here is derived from an EMBL/GenBank/DDBJ whole genome shotgun (WGS) entry which is preliminary data.</text>
</comment>
<evidence type="ECO:0000313" key="12">
    <source>
        <dbReference type="EMBL" id="KMZ70499.1"/>
    </source>
</evidence>
<dbReference type="GO" id="GO:0009739">
    <property type="term" value="P:response to gibberellin"/>
    <property type="evidence" value="ECO:0007669"/>
    <property type="project" value="UniProtKB-ARBA"/>
</dbReference>
<comment type="subcellular location">
    <subcellularLocation>
        <location evidence="1">Nucleus</location>
    </subcellularLocation>
</comment>
<feature type="domain" description="Myb-like" evidence="9">
    <location>
        <begin position="34"/>
        <end position="84"/>
    </location>
</feature>
<dbReference type="InterPro" id="IPR009057">
    <property type="entry name" value="Homeodomain-like_sf"/>
</dbReference>
<reference evidence="13" key="1">
    <citation type="journal article" date="2016" name="Nature">
        <title>The genome of the seagrass Zostera marina reveals angiosperm adaptation to the sea.</title>
        <authorList>
            <person name="Olsen J.L."/>
            <person name="Rouze P."/>
            <person name="Verhelst B."/>
            <person name="Lin Y.-C."/>
            <person name="Bayer T."/>
            <person name="Collen J."/>
            <person name="Dattolo E."/>
            <person name="De Paoli E."/>
            <person name="Dittami S."/>
            <person name="Maumus F."/>
            <person name="Michel G."/>
            <person name="Kersting A."/>
            <person name="Lauritano C."/>
            <person name="Lohaus R."/>
            <person name="Toepel M."/>
            <person name="Tonon T."/>
            <person name="Vanneste K."/>
            <person name="Amirebrahimi M."/>
            <person name="Brakel J."/>
            <person name="Bostroem C."/>
            <person name="Chovatia M."/>
            <person name="Grimwood J."/>
            <person name="Jenkins J.W."/>
            <person name="Jueterbock A."/>
            <person name="Mraz A."/>
            <person name="Stam W.T."/>
            <person name="Tice H."/>
            <person name="Bornberg-Bauer E."/>
            <person name="Green P.J."/>
            <person name="Pearson G.A."/>
            <person name="Procaccini G."/>
            <person name="Duarte C.M."/>
            <person name="Schmutz J."/>
            <person name="Reusch T.B.H."/>
            <person name="Van de Peer Y."/>
        </authorList>
    </citation>
    <scope>NUCLEOTIDE SEQUENCE [LARGE SCALE GENOMIC DNA]</scope>
    <source>
        <strain evidence="13">cv. Finnish</strain>
    </source>
</reference>
<dbReference type="InterPro" id="IPR017884">
    <property type="entry name" value="SANT_dom"/>
</dbReference>
<dbReference type="InterPro" id="IPR001005">
    <property type="entry name" value="SANT/Myb"/>
</dbReference>
<gene>
    <name evidence="12" type="ORF">ZOSMA_19G00820</name>
</gene>
<name>A0A0K9PNF4_ZOSMR</name>
<evidence type="ECO:0000259" key="11">
    <source>
        <dbReference type="PROSITE" id="PS51294"/>
    </source>
</evidence>
<dbReference type="CDD" id="cd00167">
    <property type="entry name" value="SANT"/>
    <property type="match status" value="2"/>
</dbReference>
<keyword evidence="2" id="KW-0805">Transcription regulation</keyword>
<dbReference type="EMBL" id="LFYR01000728">
    <property type="protein sequence ID" value="KMZ70499.1"/>
    <property type="molecule type" value="Genomic_DNA"/>
</dbReference>
<evidence type="ECO:0000259" key="9">
    <source>
        <dbReference type="PROSITE" id="PS50090"/>
    </source>
</evidence>
<dbReference type="InterPro" id="IPR006447">
    <property type="entry name" value="Myb_dom_plants"/>
</dbReference>
<dbReference type="NCBIfam" id="TIGR01557">
    <property type="entry name" value="myb_SHAQKYF"/>
    <property type="match status" value="1"/>
</dbReference>
<accession>A0A0K9PNF4</accession>
<dbReference type="OrthoDB" id="118550at2759"/>
<evidence type="ECO:0000256" key="5">
    <source>
        <dbReference type="ARBA" id="ARBA00023242"/>
    </source>
</evidence>
<dbReference type="AlphaFoldDB" id="A0A0K9PNF4"/>
<dbReference type="STRING" id="29655.A0A0K9PNF4"/>
<organism evidence="12 13">
    <name type="scientific">Zostera marina</name>
    <name type="common">Eelgrass</name>
    <dbReference type="NCBI Taxonomy" id="29655"/>
    <lineage>
        <taxon>Eukaryota</taxon>
        <taxon>Viridiplantae</taxon>
        <taxon>Streptophyta</taxon>
        <taxon>Embryophyta</taxon>
        <taxon>Tracheophyta</taxon>
        <taxon>Spermatophyta</taxon>
        <taxon>Magnoliopsida</taxon>
        <taxon>Liliopsida</taxon>
        <taxon>Zosteraceae</taxon>
        <taxon>Zostera</taxon>
    </lineage>
</organism>
<sequence>MEMMIWGGMEIPTPDSYLTCPNWSVDPPPPLHPNRPHWTLRENKIFEENLAVHDKETPDRWHKIAKMLPGKSVEEVKRHYKNLEDDVSHIEAGLIPFPGYTSSSFTLDMVDSRAGLKQPFGVSCGKRSASSKSCGEQERKKGVPWTEEEHRLFLMGLKKYGKGDWRNISRNFVMTRTPTQVASHAQKYFLRLSSGGKDKRRSSIHDITTANIPDNTTKLPSSPPPLQSSGSVPLNSTKSKESSPSANSASGMIFDSYPNLQTTDFGNQQQMVFHGLD</sequence>
<feature type="domain" description="HTH myb-type" evidence="11">
    <location>
        <begin position="137"/>
        <end position="193"/>
    </location>
</feature>
<feature type="compositionally biased region" description="Polar residues" evidence="8">
    <location>
        <begin position="205"/>
        <end position="218"/>
    </location>
</feature>
<dbReference type="PROSITE" id="PS51294">
    <property type="entry name" value="HTH_MYB"/>
    <property type="match status" value="1"/>
</dbReference>
<dbReference type="PROSITE" id="PS50090">
    <property type="entry name" value="MYB_LIKE"/>
    <property type="match status" value="2"/>
</dbReference>
<proteinExistence type="predicted"/>
<dbReference type="SUPFAM" id="SSF46689">
    <property type="entry name" value="Homeodomain-like"/>
    <property type="match status" value="2"/>
</dbReference>
<dbReference type="Gene3D" id="1.10.10.60">
    <property type="entry name" value="Homeodomain-like"/>
    <property type="match status" value="2"/>
</dbReference>
<dbReference type="OMA" id="MHSVILQ"/>
<dbReference type="PANTHER" id="PTHR44042:SF41">
    <property type="entry name" value="DUPLICATED HOMEODOMAIN-LIKE SUPERFAMILY PROTEIN-RELATED"/>
    <property type="match status" value="1"/>
</dbReference>
<evidence type="ECO:0000256" key="7">
    <source>
        <dbReference type="ARBA" id="ARBA00076145"/>
    </source>
</evidence>
<dbReference type="GO" id="GO:0003677">
    <property type="term" value="F:DNA binding"/>
    <property type="evidence" value="ECO:0007669"/>
    <property type="project" value="UniProtKB-KW"/>
</dbReference>
<evidence type="ECO:0000256" key="1">
    <source>
        <dbReference type="ARBA" id="ARBA00004123"/>
    </source>
</evidence>
<feature type="domain" description="Myb-like" evidence="9">
    <location>
        <begin position="137"/>
        <end position="189"/>
    </location>
</feature>
<feature type="compositionally biased region" description="Low complexity" evidence="8">
    <location>
        <begin position="227"/>
        <end position="250"/>
    </location>
</feature>
<dbReference type="SMART" id="SM00717">
    <property type="entry name" value="SANT"/>
    <property type="match status" value="2"/>
</dbReference>
<dbReference type="Proteomes" id="UP000036987">
    <property type="component" value="Unassembled WGS sequence"/>
</dbReference>
<evidence type="ECO:0000259" key="10">
    <source>
        <dbReference type="PROSITE" id="PS51293"/>
    </source>
</evidence>
<dbReference type="GO" id="GO:0009744">
    <property type="term" value="P:response to sucrose"/>
    <property type="evidence" value="ECO:0007669"/>
    <property type="project" value="UniProtKB-ARBA"/>
</dbReference>
<dbReference type="FunFam" id="1.10.10.60:FF:000009">
    <property type="entry name" value="transcription factor MYB1R1"/>
    <property type="match status" value="1"/>
</dbReference>
<evidence type="ECO:0000313" key="13">
    <source>
        <dbReference type="Proteomes" id="UP000036987"/>
    </source>
</evidence>
<protein>
    <recommendedName>
        <fullName evidence="6">Transcription factor MYBS1</fullName>
    </recommendedName>
    <alternativeName>
        <fullName evidence="7">Myb-related protein S1</fullName>
    </alternativeName>
</protein>
<evidence type="ECO:0000256" key="6">
    <source>
        <dbReference type="ARBA" id="ARBA00068153"/>
    </source>
</evidence>
<evidence type="ECO:0000256" key="3">
    <source>
        <dbReference type="ARBA" id="ARBA00023125"/>
    </source>
</evidence>
<keyword evidence="4" id="KW-0804">Transcription</keyword>
<feature type="region of interest" description="Disordered" evidence="8">
    <location>
        <begin position="194"/>
        <end position="250"/>
    </location>
</feature>
<keyword evidence="3" id="KW-0238">DNA-binding</keyword>
<dbReference type="PANTHER" id="PTHR44042">
    <property type="entry name" value="DUPLICATED HOMEODOMAIN-LIKE SUPERFAMILY PROTEIN-RELATED"/>
    <property type="match status" value="1"/>
</dbReference>
<dbReference type="GO" id="GO:0005634">
    <property type="term" value="C:nucleus"/>
    <property type="evidence" value="ECO:0007669"/>
    <property type="project" value="UniProtKB-SubCell"/>
</dbReference>
<evidence type="ECO:0000256" key="4">
    <source>
        <dbReference type="ARBA" id="ARBA00023163"/>
    </source>
</evidence>
<feature type="domain" description="SANT" evidence="10">
    <location>
        <begin position="145"/>
        <end position="193"/>
    </location>
</feature>
<keyword evidence="13" id="KW-1185">Reference proteome</keyword>
<keyword evidence="5" id="KW-0539">Nucleus</keyword>
<dbReference type="InterPro" id="IPR017930">
    <property type="entry name" value="Myb_dom"/>
</dbReference>
<evidence type="ECO:0000256" key="8">
    <source>
        <dbReference type="SAM" id="MobiDB-lite"/>
    </source>
</evidence>
<dbReference type="FunFam" id="1.10.10.60:FF:000154">
    <property type="entry name" value="Transcription factor SRM1"/>
    <property type="match status" value="1"/>
</dbReference>
<dbReference type="Pfam" id="PF00249">
    <property type="entry name" value="Myb_DNA-binding"/>
    <property type="match status" value="2"/>
</dbReference>
<dbReference type="PROSITE" id="PS51293">
    <property type="entry name" value="SANT"/>
    <property type="match status" value="1"/>
</dbReference>
<evidence type="ECO:0000256" key="2">
    <source>
        <dbReference type="ARBA" id="ARBA00023015"/>
    </source>
</evidence>